<name>A0A031FWQ4_9MICO</name>
<comment type="caution">
    <text evidence="1">The sequence shown here is derived from an EMBL/GenBank/DDBJ whole genome shotgun (WGS) entry which is preliminary data.</text>
</comment>
<dbReference type="Proteomes" id="UP000024001">
    <property type="component" value="Unassembled WGS sequence"/>
</dbReference>
<proteinExistence type="predicted"/>
<dbReference type="AlphaFoldDB" id="A0A031FWQ4"/>
<keyword evidence="2" id="KW-1185">Reference proteome</keyword>
<accession>A0A031FWQ4</accession>
<dbReference type="Gene3D" id="1.10.357.10">
    <property type="entry name" value="Tetracycline Repressor, domain 2"/>
    <property type="match status" value="1"/>
</dbReference>
<dbReference type="InterPro" id="IPR009057">
    <property type="entry name" value="Homeodomain-like_sf"/>
</dbReference>
<reference evidence="1 2" key="1">
    <citation type="submission" date="2014-03" db="EMBL/GenBank/DDBJ databases">
        <title>Draft Genome Sequences of 13 Willow Endophytes.</title>
        <authorList>
            <person name="Gan H.Y."/>
            <person name="Gan H.M."/>
            <person name="Savka M.A."/>
            <person name="Hudson A.O."/>
        </authorList>
    </citation>
    <scope>NUCLEOTIDE SEQUENCE [LARGE SCALE GENOMIC DNA]</scope>
    <source>
        <strain evidence="1 2">RIT293</strain>
    </source>
</reference>
<protein>
    <recommendedName>
        <fullName evidence="3">HTH tetR-type domain-containing protein</fullName>
    </recommendedName>
</protein>
<gene>
    <name evidence="1" type="ORF">BW34_00801</name>
</gene>
<sequence>MARRTGEQTRALLLRAGMQLLLERGVSAGVQHIRLQDVLRRTGLTTGAAYRLWSDQADYHRELAVAMVRMRVTGPADVMRARVDELVAAGASGEDIIRGAALAHVQAAELATDDPTDLLDAQSFRVALALRTTADTWPELTEASHERHRESIEAFTELYQQVIDAYGMRMREGLTIEDFAEAMAAMAEGFAIQSLERLPHPSFQLSGSDGTPAGEWTLLGLTVRALVDSFMTPREDADPEAWVRLPRYA</sequence>
<dbReference type="EMBL" id="JFYO01000002">
    <property type="protein sequence ID" value="EZP29284.1"/>
    <property type="molecule type" value="Genomic_DNA"/>
</dbReference>
<dbReference type="KEGG" id="moo:BWL13_02540"/>
<dbReference type="PATRIC" id="fig|273677.3.peg.786"/>
<evidence type="ECO:0000313" key="1">
    <source>
        <dbReference type="EMBL" id="EZP29284.1"/>
    </source>
</evidence>
<dbReference type="RefSeq" id="WP_036309767.1">
    <property type="nucleotide sequence ID" value="NZ_CP031421.1"/>
</dbReference>
<dbReference type="GeneID" id="91432896"/>
<dbReference type="SUPFAM" id="SSF46689">
    <property type="entry name" value="Homeodomain-like"/>
    <property type="match status" value="1"/>
</dbReference>
<evidence type="ECO:0008006" key="3">
    <source>
        <dbReference type="Google" id="ProtNLM"/>
    </source>
</evidence>
<organism evidence="1 2">
    <name type="scientific">Microbacterium oleivorans</name>
    <dbReference type="NCBI Taxonomy" id="273677"/>
    <lineage>
        <taxon>Bacteria</taxon>
        <taxon>Bacillati</taxon>
        <taxon>Actinomycetota</taxon>
        <taxon>Actinomycetes</taxon>
        <taxon>Micrococcales</taxon>
        <taxon>Microbacteriaceae</taxon>
        <taxon>Microbacterium</taxon>
    </lineage>
</organism>
<evidence type="ECO:0000313" key="2">
    <source>
        <dbReference type="Proteomes" id="UP000024001"/>
    </source>
</evidence>